<dbReference type="HOGENOM" id="CLU_1283692_0_0_1"/>
<name>A0A0C3BVU1_PILCF</name>
<evidence type="ECO:0000256" key="1">
    <source>
        <dbReference type="SAM" id="Phobius"/>
    </source>
</evidence>
<gene>
    <name evidence="2" type="ORF">PILCRDRAFT_8563</name>
</gene>
<protein>
    <submittedName>
        <fullName evidence="2">Uncharacterized protein</fullName>
    </submittedName>
</protein>
<dbReference type="EMBL" id="KN832998">
    <property type="protein sequence ID" value="KIM81492.1"/>
    <property type="molecule type" value="Genomic_DNA"/>
</dbReference>
<dbReference type="Proteomes" id="UP000054166">
    <property type="component" value="Unassembled WGS sequence"/>
</dbReference>
<proteinExistence type="predicted"/>
<reference evidence="3" key="2">
    <citation type="submission" date="2015-01" db="EMBL/GenBank/DDBJ databases">
        <title>Evolutionary Origins and Diversification of the Mycorrhizal Mutualists.</title>
        <authorList>
            <consortium name="DOE Joint Genome Institute"/>
            <consortium name="Mycorrhizal Genomics Consortium"/>
            <person name="Kohler A."/>
            <person name="Kuo A."/>
            <person name="Nagy L.G."/>
            <person name="Floudas D."/>
            <person name="Copeland A."/>
            <person name="Barry K.W."/>
            <person name="Cichocki N."/>
            <person name="Veneault-Fourrey C."/>
            <person name="LaButti K."/>
            <person name="Lindquist E.A."/>
            <person name="Lipzen A."/>
            <person name="Lundell T."/>
            <person name="Morin E."/>
            <person name="Murat C."/>
            <person name="Riley R."/>
            <person name="Ohm R."/>
            <person name="Sun H."/>
            <person name="Tunlid A."/>
            <person name="Henrissat B."/>
            <person name="Grigoriev I.V."/>
            <person name="Hibbett D.S."/>
            <person name="Martin F."/>
        </authorList>
    </citation>
    <scope>NUCLEOTIDE SEQUENCE [LARGE SCALE GENOMIC DNA]</scope>
    <source>
        <strain evidence="3">F 1598</strain>
    </source>
</reference>
<keyword evidence="1" id="KW-0812">Transmembrane</keyword>
<evidence type="ECO:0000313" key="2">
    <source>
        <dbReference type="EMBL" id="KIM81492.1"/>
    </source>
</evidence>
<dbReference type="AlphaFoldDB" id="A0A0C3BVU1"/>
<feature type="transmembrane region" description="Helical" evidence="1">
    <location>
        <begin position="109"/>
        <end position="127"/>
    </location>
</feature>
<feature type="transmembrane region" description="Helical" evidence="1">
    <location>
        <begin position="133"/>
        <end position="156"/>
    </location>
</feature>
<keyword evidence="1" id="KW-0472">Membrane</keyword>
<dbReference type="InParanoid" id="A0A0C3BVU1"/>
<evidence type="ECO:0000313" key="3">
    <source>
        <dbReference type="Proteomes" id="UP000054166"/>
    </source>
</evidence>
<accession>A0A0C3BVU1</accession>
<keyword evidence="1" id="KW-1133">Transmembrane helix</keyword>
<organism evidence="2 3">
    <name type="scientific">Piloderma croceum (strain F 1598)</name>
    <dbReference type="NCBI Taxonomy" id="765440"/>
    <lineage>
        <taxon>Eukaryota</taxon>
        <taxon>Fungi</taxon>
        <taxon>Dikarya</taxon>
        <taxon>Basidiomycota</taxon>
        <taxon>Agaricomycotina</taxon>
        <taxon>Agaricomycetes</taxon>
        <taxon>Agaricomycetidae</taxon>
        <taxon>Atheliales</taxon>
        <taxon>Atheliaceae</taxon>
        <taxon>Piloderma</taxon>
    </lineage>
</organism>
<reference evidence="2 3" key="1">
    <citation type="submission" date="2014-04" db="EMBL/GenBank/DDBJ databases">
        <authorList>
            <consortium name="DOE Joint Genome Institute"/>
            <person name="Kuo A."/>
            <person name="Tarkka M."/>
            <person name="Buscot F."/>
            <person name="Kohler A."/>
            <person name="Nagy L.G."/>
            <person name="Floudas D."/>
            <person name="Copeland A."/>
            <person name="Barry K.W."/>
            <person name="Cichocki N."/>
            <person name="Veneault-Fourrey C."/>
            <person name="LaButti K."/>
            <person name="Lindquist E.A."/>
            <person name="Lipzen A."/>
            <person name="Lundell T."/>
            <person name="Morin E."/>
            <person name="Murat C."/>
            <person name="Sun H."/>
            <person name="Tunlid A."/>
            <person name="Henrissat B."/>
            <person name="Grigoriev I.V."/>
            <person name="Hibbett D.S."/>
            <person name="Martin F."/>
            <person name="Nordberg H.P."/>
            <person name="Cantor M.N."/>
            <person name="Hua S.X."/>
        </authorList>
    </citation>
    <scope>NUCLEOTIDE SEQUENCE [LARGE SCALE GENOMIC DNA]</scope>
    <source>
        <strain evidence="2 3">F 1598</strain>
    </source>
</reference>
<sequence length="215" mass="24471">MRRPLRQIDPARRDDPIYVAHESALMAQEFLLMTYGITHFEPEIHLPIVKNNPDDPGIRQMCDALRRLMQEAAPLGEIRTGEDVQKFRRENLGEVVVTSEEAKVARISALQVALFALSGATITFLFAPARTPIMFILAVALFIYVVYPACSLWWAWFDTLGRRYYREYGPLSIFRKPTLKEALEVSGAFSVRPLSLRLAVVVCAVLVLNWLHPSR</sequence>
<keyword evidence="3" id="KW-1185">Reference proteome</keyword>